<evidence type="ECO:0000313" key="2">
    <source>
        <dbReference type="Proteomes" id="UP000009145"/>
    </source>
</evidence>
<gene>
    <name evidence="1" type="ordered locus">Q7C_705</name>
</gene>
<proteinExistence type="predicted"/>
<dbReference type="EMBL" id="CP003380">
    <property type="protein sequence ID" value="AFJ01876.1"/>
    <property type="molecule type" value="Genomic_DNA"/>
</dbReference>
<reference evidence="1 2" key="1">
    <citation type="journal article" date="2012" name="J. Bacteriol.">
        <title>Complete genome sequences of Methylophaga sp. strain JAM1 and Methylophaga sp. strain JAM7.</title>
        <authorList>
            <person name="Villeneuve C."/>
            <person name="Martineau C."/>
            <person name="Mauffrey F."/>
            <person name="Villemur R."/>
        </authorList>
    </citation>
    <scope>NUCLEOTIDE SEQUENCE [LARGE SCALE GENOMIC DNA]</scope>
    <source>
        <strain evidence="1 2">JAM7</strain>
    </source>
</reference>
<keyword evidence="2" id="KW-1185">Reference proteome</keyword>
<dbReference type="AlphaFoldDB" id="I1YG33"/>
<dbReference type="HOGENOM" id="CLU_3345779_0_0_6"/>
<protein>
    <submittedName>
        <fullName evidence="1">Uncharacterized protein</fullName>
    </submittedName>
</protein>
<organism evidence="1 2">
    <name type="scientific">Methylophaga frappieri (strain ATCC BAA-2434 / DSM 25690 / JAM7)</name>
    <dbReference type="NCBI Taxonomy" id="754477"/>
    <lineage>
        <taxon>Bacteria</taxon>
        <taxon>Pseudomonadati</taxon>
        <taxon>Pseudomonadota</taxon>
        <taxon>Gammaproteobacteria</taxon>
        <taxon>Thiotrichales</taxon>
        <taxon>Piscirickettsiaceae</taxon>
        <taxon>Methylophaga</taxon>
    </lineage>
</organism>
<evidence type="ECO:0000313" key="1">
    <source>
        <dbReference type="EMBL" id="AFJ01876.1"/>
    </source>
</evidence>
<dbReference type="Proteomes" id="UP000009145">
    <property type="component" value="Chromosome"/>
</dbReference>
<dbReference type="KEGG" id="mec:Q7C_705"/>
<sequence>MLCAIVEIKRDGLYSKAKNCETHHNFLTEKKFLDADG</sequence>
<dbReference type="PATRIC" id="fig|754477.3.peg.697"/>
<name>I1YG33_METFJ</name>
<accession>I1YG33</accession>